<keyword evidence="2" id="KW-0808">Transferase</keyword>
<evidence type="ECO:0000256" key="2">
    <source>
        <dbReference type="ARBA" id="ARBA00022679"/>
    </source>
</evidence>
<dbReference type="SMART" id="SM00811">
    <property type="entry name" value="Alpha_kinase"/>
    <property type="match status" value="1"/>
</dbReference>
<dbReference type="InterPro" id="IPR004166">
    <property type="entry name" value="a-kinase_dom"/>
</dbReference>
<feature type="compositionally biased region" description="Polar residues" evidence="6">
    <location>
        <begin position="11"/>
        <end position="22"/>
    </location>
</feature>
<dbReference type="InterPro" id="IPR051852">
    <property type="entry name" value="Alpha-type_PK"/>
</dbReference>
<evidence type="ECO:0000256" key="6">
    <source>
        <dbReference type="SAM" id="MobiDB-lite"/>
    </source>
</evidence>
<evidence type="ECO:0000259" key="7">
    <source>
        <dbReference type="PROSITE" id="PS51158"/>
    </source>
</evidence>
<keyword evidence="4" id="KW-0418">Kinase</keyword>
<protein>
    <recommendedName>
        <fullName evidence="7">Alpha-type protein kinase domain-containing protein</fullName>
    </recommendedName>
</protein>
<feature type="region of interest" description="Disordered" evidence="6">
    <location>
        <begin position="1"/>
        <end position="51"/>
    </location>
</feature>
<reference evidence="8" key="1">
    <citation type="submission" date="2020-05" db="EMBL/GenBank/DDBJ databases">
        <title>Mycena genomes resolve the evolution of fungal bioluminescence.</title>
        <authorList>
            <person name="Tsai I.J."/>
        </authorList>
    </citation>
    <scope>NUCLEOTIDE SEQUENCE</scope>
    <source>
        <strain evidence="8">CCC161011</strain>
    </source>
</reference>
<feature type="compositionally biased region" description="Low complexity" evidence="6">
    <location>
        <begin position="29"/>
        <end position="38"/>
    </location>
</feature>
<feature type="domain" description="Alpha-type protein kinase" evidence="7">
    <location>
        <begin position="408"/>
        <end position="667"/>
    </location>
</feature>
<dbReference type="InterPro" id="IPR011009">
    <property type="entry name" value="Kinase-like_dom_sf"/>
</dbReference>
<keyword evidence="9" id="KW-1185">Reference proteome</keyword>
<feature type="region of interest" description="Disordered" evidence="6">
    <location>
        <begin position="253"/>
        <end position="322"/>
    </location>
</feature>
<dbReference type="PROSITE" id="PS51158">
    <property type="entry name" value="ALPHA_KINASE"/>
    <property type="match status" value="1"/>
</dbReference>
<name>A0A8H7D147_9AGAR</name>
<organism evidence="8 9">
    <name type="scientific">Mycena venus</name>
    <dbReference type="NCBI Taxonomy" id="2733690"/>
    <lineage>
        <taxon>Eukaryota</taxon>
        <taxon>Fungi</taxon>
        <taxon>Dikarya</taxon>
        <taxon>Basidiomycota</taxon>
        <taxon>Agaricomycotina</taxon>
        <taxon>Agaricomycetes</taxon>
        <taxon>Agaricomycetidae</taxon>
        <taxon>Agaricales</taxon>
        <taxon>Marasmiineae</taxon>
        <taxon>Mycenaceae</taxon>
        <taxon>Mycena</taxon>
    </lineage>
</organism>
<keyword evidence="5" id="KW-0067">ATP-binding</keyword>
<comment type="caution">
    <text evidence="8">The sequence shown here is derived from an EMBL/GenBank/DDBJ whole genome shotgun (WGS) entry which is preliminary data.</text>
</comment>
<keyword evidence="1" id="KW-0723">Serine/threonine-protein kinase</keyword>
<evidence type="ECO:0000256" key="3">
    <source>
        <dbReference type="ARBA" id="ARBA00022741"/>
    </source>
</evidence>
<accession>A0A8H7D147</accession>
<evidence type="ECO:0000313" key="8">
    <source>
        <dbReference type="EMBL" id="KAF7358149.1"/>
    </source>
</evidence>
<evidence type="ECO:0000313" key="9">
    <source>
        <dbReference type="Proteomes" id="UP000620124"/>
    </source>
</evidence>
<dbReference type="OrthoDB" id="2658733at2759"/>
<feature type="region of interest" description="Disordered" evidence="6">
    <location>
        <begin position="334"/>
        <end position="376"/>
    </location>
</feature>
<evidence type="ECO:0000256" key="5">
    <source>
        <dbReference type="ARBA" id="ARBA00022840"/>
    </source>
</evidence>
<keyword evidence="3" id="KW-0547">Nucleotide-binding</keyword>
<dbReference type="GO" id="GO:0004674">
    <property type="term" value="F:protein serine/threonine kinase activity"/>
    <property type="evidence" value="ECO:0007669"/>
    <property type="project" value="UniProtKB-KW"/>
</dbReference>
<proteinExistence type="predicted"/>
<dbReference type="GO" id="GO:0005524">
    <property type="term" value="F:ATP binding"/>
    <property type="evidence" value="ECO:0007669"/>
    <property type="project" value="UniProtKB-KW"/>
</dbReference>
<gene>
    <name evidence="8" type="ORF">MVEN_00863000</name>
</gene>
<sequence length="700" mass="76735">MASPVPANLGSFDQWNPNSSVSPKPGRPPSSSVPYSSPYKTDHIHPGPSATAPYPLSTATPYYATPAPTNFSGYTANHLNYEVDKERRAKQAYAAHGGYTVTIEVRAVVLPVGKTTPKIIGDVLECIDHVPAHIGAVALKTCCFNAIAPAWSAYSNGYPISCDSLILRDDKWVAITPRDPDVDAIAHRFYKPPKRGSNTMQFRSKKIVMNLHFLNKIYDDFLRVQEAAVEQQDFDLLQRVQQSIQDDAYDHFSAVPSEGSTSVTVKSKGKGKAKAARPPAPSKRVTRQQTALTDDSAVMAPPEARMSTRLTPPATVSISSASSSMDPLFLQASSKLDSVATRPSTPPRSSLKRPLPDSPGSPQYSKEEMKQLVKRQTNASRLQLGSLFAMKMITAAVYPMKPLNTLLDLASTDSHWKTYCGNASSVSIMLTTDPKEQKVGAFKMASFGVATPPIFGNDPNVCAKQSYYESKGLRIAGTDAVPIQNVAHDVGRQAKVLTMELRCLTWARVLLLIIYDFIRRFTRDHGQPPFEIPQLAFVQAALAMIPGADQDLYLLEECIGANEGKFRKYINNRAAIPTVFNNVADDERAKFLCFTQHYQYLKTHKMVFVSDYQGGDRLLTDPQIMSAPSLDDAKHLFADGNVSAGFSSFEADHVCNKFCRFFELSTDFANWGSSSNADAGLNDSEDEGAKSMEISAMTHA</sequence>
<evidence type="ECO:0000256" key="4">
    <source>
        <dbReference type="ARBA" id="ARBA00022777"/>
    </source>
</evidence>
<dbReference type="AlphaFoldDB" id="A0A8H7D147"/>
<dbReference type="Proteomes" id="UP000620124">
    <property type="component" value="Unassembled WGS sequence"/>
</dbReference>
<dbReference type="Pfam" id="PF02816">
    <property type="entry name" value="Alpha_kinase"/>
    <property type="match status" value="1"/>
</dbReference>
<dbReference type="Gene3D" id="3.20.200.10">
    <property type="entry name" value="MHCK/EF2 kinase"/>
    <property type="match status" value="1"/>
</dbReference>
<dbReference type="PANTHER" id="PTHR45992">
    <property type="entry name" value="EUKARYOTIC ELONGATION FACTOR 2 KINASE-RELATED"/>
    <property type="match status" value="1"/>
</dbReference>
<dbReference type="SUPFAM" id="SSF56112">
    <property type="entry name" value="Protein kinase-like (PK-like)"/>
    <property type="match status" value="1"/>
</dbReference>
<dbReference type="EMBL" id="JACAZI010000006">
    <property type="protein sequence ID" value="KAF7358149.1"/>
    <property type="molecule type" value="Genomic_DNA"/>
</dbReference>
<evidence type="ECO:0000256" key="1">
    <source>
        <dbReference type="ARBA" id="ARBA00022527"/>
    </source>
</evidence>